<dbReference type="SUPFAM" id="SSF53448">
    <property type="entry name" value="Nucleotide-diphospho-sugar transferases"/>
    <property type="match status" value="1"/>
</dbReference>
<dbReference type="AlphaFoldDB" id="A0A6C0F2V8"/>
<dbReference type="GO" id="GO:0016757">
    <property type="term" value="F:glycosyltransferase activity"/>
    <property type="evidence" value="ECO:0007669"/>
    <property type="project" value="InterPro"/>
</dbReference>
<protein>
    <recommendedName>
        <fullName evidence="2">Nucleotide-diphospho-sugar transferase domain-containing protein</fullName>
    </recommendedName>
</protein>
<dbReference type="InterPro" id="IPR002495">
    <property type="entry name" value="Glyco_trans_8"/>
</dbReference>
<accession>A0A6C0F2V8</accession>
<dbReference type="Gene3D" id="3.90.550.10">
    <property type="entry name" value="Spore Coat Polysaccharide Biosynthesis Protein SpsA, Chain A"/>
    <property type="match status" value="1"/>
</dbReference>
<evidence type="ECO:0008006" key="2">
    <source>
        <dbReference type="Google" id="ProtNLM"/>
    </source>
</evidence>
<name>A0A6C0F2V8_9ZZZZ</name>
<dbReference type="EMBL" id="MN739010">
    <property type="protein sequence ID" value="QHT34879.1"/>
    <property type="molecule type" value="Genomic_DNA"/>
</dbReference>
<dbReference type="Pfam" id="PF01501">
    <property type="entry name" value="Glyco_transf_8"/>
    <property type="match status" value="1"/>
</dbReference>
<dbReference type="InterPro" id="IPR029044">
    <property type="entry name" value="Nucleotide-diphossugar_trans"/>
</dbReference>
<proteinExistence type="predicted"/>
<organism evidence="1">
    <name type="scientific">viral metagenome</name>
    <dbReference type="NCBI Taxonomy" id="1070528"/>
    <lineage>
        <taxon>unclassified sequences</taxon>
        <taxon>metagenomes</taxon>
        <taxon>organismal metagenomes</taxon>
    </lineage>
</organism>
<reference evidence="1" key="1">
    <citation type="journal article" date="2020" name="Nature">
        <title>Giant virus diversity and host interactions through global metagenomics.</title>
        <authorList>
            <person name="Schulz F."/>
            <person name="Roux S."/>
            <person name="Paez-Espino D."/>
            <person name="Jungbluth S."/>
            <person name="Walsh D.A."/>
            <person name="Denef V.J."/>
            <person name="McMahon K.D."/>
            <person name="Konstantinidis K.T."/>
            <person name="Eloe-Fadrosh E.A."/>
            <person name="Kyrpides N.C."/>
            <person name="Woyke T."/>
        </authorList>
    </citation>
    <scope>NUCLEOTIDE SEQUENCE</scope>
    <source>
        <strain evidence="1">GVMAG-M-3300009164-40</strain>
    </source>
</reference>
<evidence type="ECO:0000313" key="1">
    <source>
        <dbReference type="EMBL" id="QHT34879.1"/>
    </source>
</evidence>
<sequence>MKNLVYAAVFCQQSYIKLLELLFVSLSMFGEFDPSTTDILILTTPSFTDDIKKVTSSFPIKFFYRDINTIFEASCSRLQIFNYSQLSNYDKILYIDTDVIIANPINNILNLEIDDDKIYCTQEGTIYQEYYGGKFYTDRTLDENTPAFSAGILFFKNSPVIKALFSDILNHIHEDTVVNRNPPACCLDQSYIVYNSVTQNKYNNTLLLPYFGGNPRISYVKAPKLVYRLPSSSEEDPIYRPVKSEGVFSPKINPKEGAVLYHFLGSLGNGNAKYERMAAFLNALRPD</sequence>